<dbReference type="Gene3D" id="2.120.10.30">
    <property type="entry name" value="TolB, C-terminal domain"/>
    <property type="match status" value="1"/>
</dbReference>
<sequence length="294" mass="31631">MSYGFRTLEQGQWAALWIGEASGGRPIEVYRTYDLLIEAPNWTADGSEIIVAGEGDLWRMDAGSFDVFARIHVTGAAPFNNDHVVGPDGLTMFGSAKDGNIYSAPVNGGSATCLTAQSSAEGLRHYLHGVSPDGRRLSFIGLRLRPEGGVAEANVFTMSADGGDLQQVTFGAALADGCEYDPSGEWLYFNTEVFDGHAQIARIRPDGSGLEQLTCDERVNWFPHLIVNGLALYLSYPEGTEGHPADRAVELKLVNGDWATPQTVAAFNGGQGTINVNSWSPDGSRYAFVSYGRD</sequence>
<accession>A0A7X5R160</accession>
<dbReference type="SUPFAM" id="SSF82171">
    <property type="entry name" value="DPP6 N-terminal domain-like"/>
    <property type="match status" value="1"/>
</dbReference>
<dbReference type="InterPro" id="IPR011042">
    <property type="entry name" value="6-blade_b-propeller_TolB-like"/>
</dbReference>
<dbReference type="EMBL" id="JAAMOX010000001">
    <property type="protein sequence ID" value="NIH53733.1"/>
    <property type="molecule type" value="Genomic_DNA"/>
</dbReference>
<evidence type="ECO:0000313" key="2">
    <source>
        <dbReference type="Proteomes" id="UP000541033"/>
    </source>
</evidence>
<proteinExistence type="predicted"/>
<dbReference type="AlphaFoldDB" id="A0A7X5R160"/>
<gene>
    <name evidence="1" type="ORF">FHX76_001601</name>
</gene>
<dbReference type="Proteomes" id="UP000541033">
    <property type="component" value="Unassembled WGS sequence"/>
</dbReference>
<protein>
    <submittedName>
        <fullName evidence="1">Tol biopolymer transport system component</fullName>
    </submittedName>
</protein>
<keyword evidence="2" id="KW-1185">Reference proteome</keyword>
<name>A0A7X5R160_9MICO</name>
<reference evidence="1 2" key="1">
    <citation type="submission" date="2020-02" db="EMBL/GenBank/DDBJ databases">
        <title>Sequencing the genomes of 1000 actinobacteria strains.</title>
        <authorList>
            <person name="Klenk H.-P."/>
        </authorList>
    </citation>
    <scope>NUCLEOTIDE SEQUENCE [LARGE SCALE GENOMIC DNA]</scope>
    <source>
        <strain evidence="1 2">DSM 27960</strain>
    </source>
</reference>
<organism evidence="1 2">
    <name type="scientific">Lysinibacter cavernae</name>
    <dbReference type="NCBI Taxonomy" id="1640652"/>
    <lineage>
        <taxon>Bacteria</taxon>
        <taxon>Bacillati</taxon>
        <taxon>Actinomycetota</taxon>
        <taxon>Actinomycetes</taxon>
        <taxon>Micrococcales</taxon>
        <taxon>Microbacteriaceae</taxon>
        <taxon>Lysinibacter</taxon>
    </lineage>
</organism>
<evidence type="ECO:0000313" key="1">
    <source>
        <dbReference type="EMBL" id="NIH53733.1"/>
    </source>
</evidence>
<dbReference type="RefSeq" id="WP_167149583.1">
    <property type="nucleotide sequence ID" value="NZ_JAAMOX010000001.1"/>
</dbReference>
<comment type="caution">
    <text evidence="1">The sequence shown here is derived from an EMBL/GenBank/DDBJ whole genome shotgun (WGS) entry which is preliminary data.</text>
</comment>